<dbReference type="Ensembl" id="ENSCCRT00015053814.1">
    <property type="protein sequence ID" value="ENSCCRP00015052069.1"/>
    <property type="gene ID" value="ENSCCRG00015021503.1"/>
</dbReference>
<dbReference type="Pfam" id="PF04791">
    <property type="entry name" value="LMBR1"/>
    <property type="match status" value="2"/>
</dbReference>
<organism evidence="7 8">
    <name type="scientific">Cyprinus carpio</name>
    <name type="common">Common carp</name>
    <dbReference type="NCBI Taxonomy" id="7962"/>
    <lineage>
        <taxon>Eukaryota</taxon>
        <taxon>Metazoa</taxon>
        <taxon>Chordata</taxon>
        <taxon>Craniata</taxon>
        <taxon>Vertebrata</taxon>
        <taxon>Euteleostomi</taxon>
        <taxon>Actinopterygii</taxon>
        <taxon>Neopterygii</taxon>
        <taxon>Teleostei</taxon>
        <taxon>Ostariophysi</taxon>
        <taxon>Cypriniformes</taxon>
        <taxon>Cyprinidae</taxon>
        <taxon>Cyprininae</taxon>
        <taxon>Cyprinus</taxon>
    </lineage>
</organism>
<comment type="subcellular location">
    <subcellularLocation>
        <location evidence="1">Membrane</location>
        <topology evidence="1">Multi-pass membrane protein</topology>
    </subcellularLocation>
</comment>
<feature type="transmembrane region" description="Helical" evidence="6">
    <location>
        <begin position="116"/>
        <end position="135"/>
    </location>
</feature>
<keyword evidence="4 6" id="KW-1133">Transmembrane helix</keyword>
<name>A0A8C1VHD3_CYPCA</name>
<feature type="transmembrane region" description="Helical" evidence="6">
    <location>
        <begin position="155"/>
        <end position="174"/>
    </location>
</feature>
<comment type="similarity">
    <text evidence="2">Belongs to the LIMR family.</text>
</comment>
<dbReference type="PANTHER" id="PTHR21355:SF0">
    <property type="entry name" value="G-PROTEIN COUPLED RECEPTOR-ASSOCIATED PROTEIN LMBRD2"/>
    <property type="match status" value="1"/>
</dbReference>
<dbReference type="InterPro" id="IPR006876">
    <property type="entry name" value="LMBR1-like_membr_prot"/>
</dbReference>
<dbReference type="GO" id="GO:0071875">
    <property type="term" value="P:adrenergic receptor signaling pathway"/>
    <property type="evidence" value="ECO:0007669"/>
    <property type="project" value="TreeGrafter"/>
</dbReference>
<evidence type="ECO:0000256" key="2">
    <source>
        <dbReference type="ARBA" id="ARBA00010487"/>
    </source>
</evidence>
<evidence type="ECO:0000256" key="4">
    <source>
        <dbReference type="ARBA" id="ARBA00022989"/>
    </source>
</evidence>
<evidence type="ECO:0000256" key="5">
    <source>
        <dbReference type="ARBA" id="ARBA00023136"/>
    </source>
</evidence>
<accession>A0A8C1VHD3</accession>
<dbReference type="GO" id="GO:0016020">
    <property type="term" value="C:membrane"/>
    <property type="evidence" value="ECO:0007669"/>
    <property type="project" value="UniProtKB-SubCell"/>
</dbReference>
<keyword evidence="3 6" id="KW-0812">Transmembrane</keyword>
<feature type="transmembrane region" description="Helical" evidence="6">
    <location>
        <begin position="34"/>
        <end position="52"/>
    </location>
</feature>
<evidence type="ECO:0000256" key="3">
    <source>
        <dbReference type="ARBA" id="ARBA00022692"/>
    </source>
</evidence>
<evidence type="ECO:0000256" key="6">
    <source>
        <dbReference type="SAM" id="Phobius"/>
    </source>
</evidence>
<evidence type="ECO:0000313" key="7">
    <source>
        <dbReference type="Ensembl" id="ENSCCRP00015052069.1"/>
    </source>
</evidence>
<dbReference type="PANTHER" id="PTHR21355">
    <property type="entry name" value="G-PROTEIN COUPLED RECEPTOR-ASSOCIATED PROTEIN LMBRD2"/>
    <property type="match status" value="1"/>
</dbReference>
<dbReference type="Proteomes" id="UP000694700">
    <property type="component" value="Unplaced"/>
</dbReference>
<sequence length="363" mass="41781">MSGVALAVEVVVVFFLALFLLHRYGDFRKQYRMVLFATLLAWFLCFLIVFIIPLDVSTTIYNQCKTDNQVHQVAIKTINHDNSSNSSVFPTQRVPKTCQKPWSYIPDGILPVFWRVVYWTSQFLTWLLIPFMQSYARSGAFSISGKIKTALIENAIYYGTYLLIFCSLLIYVAVTLKLHLTWSVSRPHLSPSNNHNTPFISAGKDTSSILFLSKKQDVKTVSETIKYNHPLRKCIDTILKKCPVEYQEKLGRNMDDYEDFDDKGNPYPSKKSLVKLHKQVIYAVQRHNRTQVQWQILLDEAFHLEDVAKNETSSTHKFVHSFPSAEPPGWISKYLYTPTVGEKTCECIHTPSVEENTFLCLVQ</sequence>
<dbReference type="InterPro" id="IPR051584">
    <property type="entry name" value="GPCR-associated_LMBR1"/>
</dbReference>
<keyword evidence="5 6" id="KW-0472">Membrane</keyword>
<evidence type="ECO:0000256" key="1">
    <source>
        <dbReference type="ARBA" id="ARBA00004141"/>
    </source>
</evidence>
<dbReference type="AlphaFoldDB" id="A0A8C1VHD3"/>
<reference evidence="7" key="1">
    <citation type="submission" date="2025-08" db="UniProtKB">
        <authorList>
            <consortium name="Ensembl"/>
        </authorList>
    </citation>
    <scope>IDENTIFICATION</scope>
</reference>
<evidence type="ECO:0000313" key="8">
    <source>
        <dbReference type="Proteomes" id="UP000694700"/>
    </source>
</evidence>
<protein>
    <submittedName>
        <fullName evidence="7">LMBR1 domain containing 2a</fullName>
    </submittedName>
</protein>
<feature type="transmembrane region" description="Helical" evidence="6">
    <location>
        <begin position="6"/>
        <end position="22"/>
    </location>
</feature>
<proteinExistence type="inferred from homology"/>